<dbReference type="Gene3D" id="1.25.40.10">
    <property type="entry name" value="Tetratricopeptide repeat domain"/>
    <property type="match status" value="1"/>
</dbReference>
<feature type="repeat" description="TPR" evidence="1">
    <location>
        <begin position="323"/>
        <end position="356"/>
    </location>
</feature>
<evidence type="ECO:0000313" key="3">
    <source>
        <dbReference type="EMBL" id="TMQ66271.1"/>
    </source>
</evidence>
<keyword evidence="2" id="KW-0472">Membrane</keyword>
<feature type="transmembrane region" description="Helical" evidence="2">
    <location>
        <begin position="149"/>
        <end position="173"/>
    </location>
</feature>
<dbReference type="InterPro" id="IPR052943">
    <property type="entry name" value="TMTC_O-mannosyl-trnsfr"/>
</dbReference>
<dbReference type="SUPFAM" id="SSF48452">
    <property type="entry name" value="TPR-like"/>
    <property type="match status" value="1"/>
</dbReference>
<organism evidence="3 4">
    <name type="scientific">Eiseniibacteriota bacterium</name>
    <dbReference type="NCBI Taxonomy" id="2212470"/>
    <lineage>
        <taxon>Bacteria</taxon>
        <taxon>Candidatus Eiseniibacteriota</taxon>
    </lineage>
</organism>
<keyword evidence="1" id="KW-0802">TPR repeat</keyword>
<comment type="caution">
    <text evidence="3">The sequence shown here is derived from an EMBL/GenBank/DDBJ whole genome shotgun (WGS) entry which is preliminary data.</text>
</comment>
<dbReference type="Proteomes" id="UP000317691">
    <property type="component" value="Unassembled WGS sequence"/>
</dbReference>
<evidence type="ECO:0000256" key="2">
    <source>
        <dbReference type="SAM" id="Phobius"/>
    </source>
</evidence>
<dbReference type="EMBL" id="VBOZ01000009">
    <property type="protein sequence ID" value="TMQ66271.1"/>
    <property type="molecule type" value="Genomic_DNA"/>
</dbReference>
<dbReference type="PROSITE" id="PS50005">
    <property type="entry name" value="TPR"/>
    <property type="match status" value="2"/>
</dbReference>
<dbReference type="InterPro" id="IPR011990">
    <property type="entry name" value="TPR-like_helical_dom_sf"/>
</dbReference>
<dbReference type="AlphaFoldDB" id="A0A538TRM0"/>
<feature type="transmembrane region" description="Helical" evidence="2">
    <location>
        <begin position="180"/>
        <end position="199"/>
    </location>
</feature>
<evidence type="ECO:0000313" key="4">
    <source>
        <dbReference type="Proteomes" id="UP000317691"/>
    </source>
</evidence>
<keyword evidence="2" id="KW-1133">Transmembrane helix</keyword>
<dbReference type="InterPro" id="IPR019734">
    <property type="entry name" value="TPR_rpt"/>
</dbReference>
<reference evidence="3 4" key="1">
    <citation type="journal article" date="2019" name="Nat. Microbiol.">
        <title>Mediterranean grassland soil C-N compound turnover is dependent on rainfall and depth, and is mediated by genomically divergent microorganisms.</title>
        <authorList>
            <person name="Diamond S."/>
            <person name="Andeer P.F."/>
            <person name="Li Z."/>
            <person name="Crits-Christoph A."/>
            <person name="Burstein D."/>
            <person name="Anantharaman K."/>
            <person name="Lane K.R."/>
            <person name="Thomas B.C."/>
            <person name="Pan C."/>
            <person name="Northen T.R."/>
            <person name="Banfield J.F."/>
        </authorList>
    </citation>
    <scope>NUCLEOTIDE SEQUENCE [LARGE SCALE GENOMIC DNA]</scope>
    <source>
        <strain evidence="3">WS_9</strain>
    </source>
</reference>
<sequence>MTATTLLFVPIFAAFARRHAHVVILAAALVIAPVTIRNAVKGGEAVLISTNAGINLYIGNNPRYEETVQIRPDHHWTELTKEPYEHGIRTHSGWSDYFARRVFQWALEDPIDFLRLQLKKVRLLLGGDEIFRNQAIYPSRQYSPVLSVLLWKAPGLAFPFGLLAPLAVLGLVVAWRRAPLLACLVVAYALSIVAFFVAARYRAPLVPYLAIFAAEAVRWFVTAAPARKAASLAGVAATYAVCNLGQGGMSSRMNADAEYSLAAMLQTEGHAGEAMSHYKIALEDRPSYSEAWVNLGVLEASQGDVAAASHAFEEGLRLDPNDATALMDLAALREREHRWEEAIGLYLRAAALSPGDDAPGKRIAYLRGILSGR</sequence>
<dbReference type="Pfam" id="PF13432">
    <property type="entry name" value="TPR_16"/>
    <property type="match status" value="1"/>
</dbReference>
<name>A0A538TRM0_UNCEI</name>
<feature type="repeat" description="TPR" evidence="1">
    <location>
        <begin position="289"/>
        <end position="322"/>
    </location>
</feature>
<dbReference type="SMART" id="SM00028">
    <property type="entry name" value="TPR"/>
    <property type="match status" value="3"/>
</dbReference>
<protein>
    <submittedName>
        <fullName evidence="3">Tetratricopeptide repeat protein</fullName>
    </submittedName>
</protein>
<keyword evidence="2" id="KW-0812">Transmembrane</keyword>
<dbReference type="PANTHER" id="PTHR44809:SF1">
    <property type="entry name" value="PROTEIN O-MANNOSYL-TRANSFERASE TMTC1"/>
    <property type="match status" value="1"/>
</dbReference>
<accession>A0A538TRM0</accession>
<evidence type="ECO:0000256" key="1">
    <source>
        <dbReference type="PROSITE-ProRule" id="PRU00339"/>
    </source>
</evidence>
<dbReference type="PANTHER" id="PTHR44809">
    <property type="match status" value="1"/>
</dbReference>
<gene>
    <name evidence="3" type="ORF">E6K79_02655</name>
</gene>
<proteinExistence type="predicted"/>